<proteinExistence type="predicted"/>
<sequence>MLDKGQEAWVLKKEEGKADKKPYTALRTIQSSSPTAIDAHDVCRYKKKLFSGIPTATATTATTTSTTRKRKSSAKASELAPESSFSFDTTNLSSASPFLAWLISCPRLLYRRIAALAQPSGLISETLLRFSNTIPPRSSLLGKTISEHLAALPCGFSVTDWCEEAYEFQCWSQ</sequence>
<dbReference type="AlphaFoldDB" id="J3P6X5"/>
<protein>
    <submittedName>
        <fullName evidence="1 2">Uncharacterized protein</fullName>
    </submittedName>
</protein>
<evidence type="ECO:0000313" key="1">
    <source>
        <dbReference type="EMBL" id="EJT72405.1"/>
    </source>
</evidence>
<evidence type="ECO:0000313" key="3">
    <source>
        <dbReference type="Proteomes" id="UP000006039"/>
    </source>
</evidence>
<dbReference type="VEuPathDB" id="FungiDB:GGTG_09271"/>
<dbReference type="EMBL" id="GL385399">
    <property type="protein sequence ID" value="EJT72405.1"/>
    <property type="molecule type" value="Genomic_DNA"/>
</dbReference>
<gene>
    <name evidence="2" type="primary">20349729</name>
    <name evidence="1" type="ORF">GGTG_09271</name>
</gene>
<organism evidence="1">
    <name type="scientific">Gaeumannomyces tritici (strain R3-111a-1)</name>
    <name type="common">Wheat and barley take-all root rot fungus</name>
    <name type="synonym">Gaeumannomyces graminis var. tritici</name>
    <dbReference type="NCBI Taxonomy" id="644352"/>
    <lineage>
        <taxon>Eukaryota</taxon>
        <taxon>Fungi</taxon>
        <taxon>Dikarya</taxon>
        <taxon>Ascomycota</taxon>
        <taxon>Pezizomycotina</taxon>
        <taxon>Sordariomycetes</taxon>
        <taxon>Sordariomycetidae</taxon>
        <taxon>Magnaporthales</taxon>
        <taxon>Magnaporthaceae</taxon>
        <taxon>Gaeumannomyces</taxon>
    </lineage>
</organism>
<name>J3P6X5_GAET3</name>
<reference evidence="2" key="5">
    <citation type="submission" date="2018-04" db="UniProtKB">
        <authorList>
            <consortium name="EnsemblFungi"/>
        </authorList>
    </citation>
    <scope>IDENTIFICATION</scope>
    <source>
        <strain evidence="2">R3-111a-1</strain>
    </source>
</reference>
<reference evidence="3" key="1">
    <citation type="submission" date="2010-07" db="EMBL/GenBank/DDBJ databases">
        <title>The genome sequence of Gaeumannomyces graminis var. tritici strain R3-111a-1.</title>
        <authorList>
            <consortium name="The Broad Institute Genome Sequencing Platform"/>
            <person name="Ma L.-J."/>
            <person name="Dead R."/>
            <person name="Young S."/>
            <person name="Zeng Q."/>
            <person name="Koehrsen M."/>
            <person name="Alvarado L."/>
            <person name="Berlin A."/>
            <person name="Chapman S.B."/>
            <person name="Chen Z."/>
            <person name="Freedman E."/>
            <person name="Gellesch M."/>
            <person name="Goldberg J."/>
            <person name="Griggs A."/>
            <person name="Gujja S."/>
            <person name="Heilman E.R."/>
            <person name="Heiman D."/>
            <person name="Hepburn T."/>
            <person name="Howarth C."/>
            <person name="Jen D."/>
            <person name="Larson L."/>
            <person name="Mehta T."/>
            <person name="Neiman D."/>
            <person name="Pearson M."/>
            <person name="Roberts A."/>
            <person name="Saif S."/>
            <person name="Shea T."/>
            <person name="Shenoy N."/>
            <person name="Sisk P."/>
            <person name="Stolte C."/>
            <person name="Sykes S."/>
            <person name="Walk T."/>
            <person name="White J."/>
            <person name="Yandava C."/>
            <person name="Haas B."/>
            <person name="Nusbaum C."/>
            <person name="Birren B."/>
        </authorList>
    </citation>
    <scope>NUCLEOTIDE SEQUENCE [LARGE SCALE GENOMIC DNA]</scope>
    <source>
        <strain evidence="3">R3-111a-1</strain>
    </source>
</reference>
<dbReference type="EnsemblFungi" id="EJT72405">
    <property type="protein sequence ID" value="EJT72405"/>
    <property type="gene ID" value="GGTG_09271"/>
</dbReference>
<evidence type="ECO:0000313" key="2">
    <source>
        <dbReference type="EnsemblFungi" id="EJT72405"/>
    </source>
</evidence>
<dbReference type="RefSeq" id="XP_009225379.1">
    <property type="nucleotide sequence ID" value="XM_009227115.1"/>
</dbReference>
<reference evidence="2" key="4">
    <citation type="journal article" date="2015" name="G3 (Bethesda)">
        <title>Genome sequences of three phytopathogenic species of the Magnaporthaceae family of fungi.</title>
        <authorList>
            <person name="Okagaki L.H."/>
            <person name="Nunes C.C."/>
            <person name="Sailsbery J."/>
            <person name="Clay B."/>
            <person name="Brown D."/>
            <person name="John T."/>
            <person name="Oh Y."/>
            <person name="Young N."/>
            <person name="Fitzgerald M."/>
            <person name="Haas B.J."/>
            <person name="Zeng Q."/>
            <person name="Young S."/>
            <person name="Adiconis X."/>
            <person name="Fan L."/>
            <person name="Levin J.Z."/>
            <person name="Mitchell T.K."/>
            <person name="Okubara P.A."/>
            <person name="Farman M.L."/>
            <person name="Kohn L.M."/>
            <person name="Birren B."/>
            <person name="Ma L.-J."/>
            <person name="Dean R.A."/>
        </authorList>
    </citation>
    <scope>NUCLEOTIDE SEQUENCE</scope>
    <source>
        <strain evidence="2">R3-111a-1</strain>
    </source>
</reference>
<keyword evidence="3" id="KW-1185">Reference proteome</keyword>
<dbReference type="GeneID" id="20349729"/>
<reference evidence="1" key="2">
    <citation type="submission" date="2010-07" db="EMBL/GenBank/DDBJ databases">
        <authorList>
            <consortium name="The Broad Institute Genome Sequencing Platform"/>
            <consortium name="Broad Institute Genome Sequencing Center for Infectious Disease"/>
            <person name="Ma L.-J."/>
            <person name="Dead R."/>
            <person name="Young S."/>
            <person name="Zeng Q."/>
            <person name="Koehrsen M."/>
            <person name="Alvarado L."/>
            <person name="Berlin A."/>
            <person name="Chapman S.B."/>
            <person name="Chen Z."/>
            <person name="Freedman E."/>
            <person name="Gellesch M."/>
            <person name="Goldberg J."/>
            <person name="Griggs A."/>
            <person name="Gujja S."/>
            <person name="Heilman E.R."/>
            <person name="Heiman D."/>
            <person name="Hepburn T."/>
            <person name="Howarth C."/>
            <person name="Jen D."/>
            <person name="Larson L."/>
            <person name="Mehta T."/>
            <person name="Neiman D."/>
            <person name="Pearson M."/>
            <person name="Roberts A."/>
            <person name="Saif S."/>
            <person name="Shea T."/>
            <person name="Shenoy N."/>
            <person name="Sisk P."/>
            <person name="Stolte C."/>
            <person name="Sykes S."/>
            <person name="Walk T."/>
            <person name="White J."/>
            <person name="Yandava C."/>
            <person name="Haas B."/>
            <person name="Nusbaum C."/>
            <person name="Birren B."/>
        </authorList>
    </citation>
    <scope>NUCLEOTIDE SEQUENCE</scope>
    <source>
        <strain evidence="1">R3-111a-1</strain>
    </source>
</reference>
<dbReference type="Proteomes" id="UP000006039">
    <property type="component" value="Unassembled WGS sequence"/>
</dbReference>
<reference evidence="1" key="3">
    <citation type="submission" date="2010-09" db="EMBL/GenBank/DDBJ databases">
        <title>Annotation of Gaeumannomyces graminis var. tritici R3-111a-1.</title>
        <authorList>
            <consortium name="The Broad Institute Genome Sequencing Platform"/>
            <person name="Ma L.-J."/>
            <person name="Dead R."/>
            <person name="Young S.K."/>
            <person name="Zeng Q."/>
            <person name="Gargeya S."/>
            <person name="Fitzgerald M."/>
            <person name="Haas B."/>
            <person name="Abouelleil A."/>
            <person name="Alvarado L."/>
            <person name="Arachchi H.M."/>
            <person name="Berlin A."/>
            <person name="Brown A."/>
            <person name="Chapman S.B."/>
            <person name="Chen Z."/>
            <person name="Dunbar C."/>
            <person name="Freedman E."/>
            <person name="Gearin G."/>
            <person name="Gellesch M."/>
            <person name="Goldberg J."/>
            <person name="Griggs A."/>
            <person name="Gujja S."/>
            <person name="Heiman D."/>
            <person name="Howarth C."/>
            <person name="Larson L."/>
            <person name="Lui A."/>
            <person name="MacDonald P.J.P."/>
            <person name="Mehta T."/>
            <person name="Montmayeur A."/>
            <person name="Murphy C."/>
            <person name="Neiman D."/>
            <person name="Pearson M."/>
            <person name="Priest M."/>
            <person name="Roberts A."/>
            <person name="Saif S."/>
            <person name="Shea T."/>
            <person name="Shenoy N."/>
            <person name="Sisk P."/>
            <person name="Stolte C."/>
            <person name="Sykes S."/>
            <person name="Yandava C."/>
            <person name="Wortman J."/>
            <person name="Nusbaum C."/>
            <person name="Birren B."/>
        </authorList>
    </citation>
    <scope>NUCLEOTIDE SEQUENCE</scope>
    <source>
        <strain evidence="1">R3-111a-1</strain>
    </source>
</reference>
<accession>J3P6X5</accession>
<dbReference type="HOGENOM" id="CLU_1547674_0_0_1"/>